<gene>
    <name evidence="2" type="ORF">SAMN05444695_10529</name>
</gene>
<keyword evidence="3" id="KW-1185">Reference proteome</keyword>
<dbReference type="PANTHER" id="PTHR43482">
    <property type="entry name" value="PROTEIN AST1-RELATED"/>
    <property type="match status" value="1"/>
</dbReference>
<dbReference type="SUPFAM" id="SSF51735">
    <property type="entry name" value="NAD(P)-binding Rossmann-fold domains"/>
    <property type="match status" value="1"/>
</dbReference>
<dbReference type="OrthoDB" id="5195079at2"/>
<dbReference type="Proteomes" id="UP000183263">
    <property type="component" value="Unassembled WGS sequence"/>
</dbReference>
<dbReference type="InterPro" id="IPR020843">
    <property type="entry name" value="ER"/>
</dbReference>
<dbReference type="GO" id="GO:0016491">
    <property type="term" value="F:oxidoreductase activity"/>
    <property type="evidence" value="ECO:0007669"/>
    <property type="project" value="InterPro"/>
</dbReference>
<dbReference type="AlphaFoldDB" id="A0A1G8HPM2"/>
<name>A0A1G8HPM2_9NOCA</name>
<dbReference type="InterPro" id="IPR013154">
    <property type="entry name" value="ADH-like_N"/>
</dbReference>
<dbReference type="SUPFAM" id="SSF50129">
    <property type="entry name" value="GroES-like"/>
    <property type="match status" value="1"/>
</dbReference>
<sequence length="306" mass="31066">MRAAVVHTPGGVESIELVDVPVPTPGRGEIRIAVAAAGVNPVDLATRRGLFHDLGVLTPGTPVGLGWEVAGTVDAVGTDVGTFRVGDRVAALVTDLSAPLAGYAEYLVVGADAAATLPDDLELTAAATLPLSALTADQALTTSGVRAGETLLVTGAGGMVGGYLVQLAARQGVEVIALATDADEPVLREFGARAVLDRDIDVPAAVRALRPAGVDAVVDAANIAAPAVDSLRPDGTYVGLLPAFAPTAPRVHVATVEVRADGRRLAELARSGLTARVAEVVPLADVRRAHEIAEKGGLRGRLVLVP</sequence>
<dbReference type="Pfam" id="PF08240">
    <property type="entry name" value="ADH_N"/>
    <property type="match status" value="1"/>
</dbReference>
<proteinExistence type="predicted"/>
<dbReference type="InterPro" id="IPR052585">
    <property type="entry name" value="Lipid_raft_assoc_Zn_ADH"/>
</dbReference>
<dbReference type="EMBL" id="FNDN01000005">
    <property type="protein sequence ID" value="SDI08627.1"/>
    <property type="molecule type" value="Genomic_DNA"/>
</dbReference>
<accession>A0A1G8HPM2</accession>
<evidence type="ECO:0000313" key="2">
    <source>
        <dbReference type="EMBL" id="SDI08627.1"/>
    </source>
</evidence>
<dbReference type="Pfam" id="PF00107">
    <property type="entry name" value="ADH_zinc_N"/>
    <property type="match status" value="1"/>
</dbReference>
<dbReference type="PANTHER" id="PTHR43482:SF1">
    <property type="entry name" value="PROTEIN AST1-RELATED"/>
    <property type="match status" value="1"/>
</dbReference>
<feature type="domain" description="Enoyl reductase (ER)" evidence="1">
    <location>
        <begin position="10"/>
        <end position="304"/>
    </location>
</feature>
<reference evidence="2 3" key="1">
    <citation type="submission" date="2016-10" db="EMBL/GenBank/DDBJ databases">
        <authorList>
            <person name="de Groot N.N."/>
        </authorList>
    </citation>
    <scope>NUCLEOTIDE SEQUENCE [LARGE SCALE GENOMIC DNA]</scope>
    <source>
        <strain evidence="2 3">DSM 44892</strain>
    </source>
</reference>
<dbReference type="Gene3D" id="3.90.180.10">
    <property type="entry name" value="Medium-chain alcohol dehydrogenases, catalytic domain"/>
    <property type="match status" value="1"/>
</dbReference>
<dbReference type="RefSeq" id="WP_072737509.1">
    <property type="nucleotide sequence ID" value="NZ_CP048813.1"/>
</dbReference>
<dbReference type="InterPro" id="IPR011032">
    <property type="entry name" value="GroES-like_sf"/>
</dbReference>
<protein>
    <submittedName>
        <fullName evidence="2">NADPH:quinone reductase</fullName>
    </submittedName>
</protein>
<organism evidence="2 3">
    <name type="scientific">Rhodococcus triatomae</name>
    <dbReference type="NCBI Taxonomy" id="300028"/>
    <lineage>
        <taxon>Bacteria</taxon>
        <taxon>Bacillati</taxon>
        <taxon>Actinomycetota</taxon>
        <taxon>Actinomycetes</taxon>
        <taxon>Mycobacteriales</taxon>
        <taxon>Nocardiaceae</taxon>
        <taxon>Rhodococcus</taxon>
    </lineage>
</organism>
<dbReference type="Gene3D" id="3.40.50.720">
    <property type="entry name" value="NAD(P)-binding Rossmann-like Domain"/>
    <property type="match status" value="1"/>
</dbReference>
<evidence type="ECO:0000313" key="3">
    <source>
        <dbReference type="Proteomes" id="UP000183263"/>
    </source>
</evidence>
<evidence type="ECO:0000259" key="1">
    <source>
        <dbReference type="SMART" id="SM00829"/>
    </source>
</evidence>
<dbReference type="SMART" id="SM00829">
    <property type="entry name" value="PKS_ER"/>
    <property type="match status" value="1"/>
</dbReference>
<dbReference type="InterPro" id="IPR013149">
    <property type="entry name" value="ADH-like_C"/>
</dbReference>
<dbReference type="CDD" id="cd05289">
    <property type="entry name" value="MDR_like_2"/>
    <property type="match status" value="1"/>
</dbReference>
<dbReference type="InterPro" id="IPR036291">
    <property type="entry name" value="NAD(P)-bd_dom_sf"/>
</dbReference>